<evidence type="ECO:0000313" key="2">
    <source>
        <dbReference type="Proteomes" id="UP000595140"/>
    </source>
</evidence>
<dbReference type="EMBL" id="OOIL02000559">
    <property type="protein sequence ID" value="VFQ66553.1"/>
    <property type="molecule type" value="Genomic_DNA"/>
</dbReference>
<name>A0A484KLD6_9ASTE</name>
<accession>A0A484KLD6</accession>
<sequence length="118" mass="14300">MNIDTTCVLCKNAIEDRDHLFYECRFTKEVLTHIGQWINHRFLVGNGEEWQKEYWRIKGRKRRQVVAAAFAAICYTVWRARNKWIKLQEEISIEDCCMFIRYQLKTYINVKLKSNYLS</sequence>
<evidence type="ECO:0000313" key="1">
    <source>
        <dbReference type="EMBL" id="VFQ66553.1"/>
    </source>
</evidence>
<proteinExistence type="predicted"/>
<dbReference type="Proteomes" id="UP000595140">
    <property type="component" value="Unassembled WGS sequence"/>
</dbReference>
<protein>
    <recommendedName>
        <fullName evidence="3">Reverse transcriptase zinc-binding domain-containing protein</fullName>
    </recommendedName>
</protein>
<reference evidence="1 2" key="1">
    <citation type="submission" date="2018-04" db="EMBL/GenBank/DDBJ databases">
        <authorList>
            <person name="Vogel A."/>
        </authorList>
    </citation>
    <scope>NUCLEOTIDE SEQUENCE [LARGE SCALE GENOMIC DNA]</scope>
</reference>
<dbReference type="OrthoDB" id="1747049at2759"/>
<evidence type="ECO:0008006" key="3">
    <source>
        <dbReference type="Google" id="ProtNLM"/>
    </source>
</evidence>
<gene>
    <name evidence="1" type="ORF">CCAM_LOCUS8329</name>
</gene>
<keyword evidence="2" id="KW-1185">Reference proteome</keyword>
<dbReference type="AlphaFoldDB" id="A0A484KLD6"/>
<organism evidence="1 2">
    <name type="scientific">Cuscuta campestris</name>
    <dbReference type="NCBI Taxonomy" id="132261"/>
    <lineage>
        <taxon>Eukaryota</taxon>
        <taxon>Viridiplantae</taxon>
        <taxon>Streptophyta</taxon>
        <taxon>Embryophyta</taxon>
        <taxon>Tracheophyta</taxon>
        <taxon>Spermatophyta</taxon>
        <taxon>Magnoliopsida</taxon>
        <taxon>eudicotyledons</taxon>
        <taxon>Gunneridae</taxon>
        <taxon>Pentapetalae</taxon>
        <taxon>asterids</taxon>
        <taxon>lamiids</taxon>
        <taxon>Solanales</taxon>
        <taxon>Convolvulaceae</taxon>
        <taxon>Cuscuteae</taxon>
        <taxon>Cuscuta</taxon>
        <taxon>Cuscuta subgen. Grammica</taxon>
        <taxon>Cuscuta sect. Cleistogrammica</taxon>
    </lineage>
</organism>